<name>A0A5C6N100_9TELE</name>
<feature type="domain" description="B30.2/SPRY" evidence="7">
    <location>
        <begin position="1254"/>
        <end position="1456"/>
    </location>
</feature>
<reference evidence="8 9" key="1">
    <citation type="submission" date="2019-04" db="EMBL/GenBank/DDBJ databases">
        <title>Chromosome genome assembly for Takifugu flavidus.</title>
        <authorList>
            <person name="Xiao S."/>
        </authorList>
    </citation>
    <scope>NUCLEOTIDE SEQUENCE [LARGE SCALE GENOMIC DNA]</scope>
    <source>
        <strain evidence="8">HTHZ2018</strain>
        <tissue evidence="8">Muscle</tissue>
    </source>
</reference>
<dbReference type="Pfam" id="PF13765">
    <property type="entry name" value="PRY"/>
    <property type="match status" value="1"/>
</dbReference>
<evidence type="ECO:0000256" key="4">
    <source>
        <dbReference type="ARBA" id="ARBA00022737"/>
    </source>
</evidence>
<comment type="caution">
    <text evidence="8">The sequence shown here is derived from an EMBL/GenBank/DDBJ whole genome shotgun (WGS) entry which is preliminary data.</text>
</comment>
<dbReference type="PRINTS" id="PR01407">
    <property type="entry name" value="BUTYPHLNCDUF"/>
</dbReference>
<dbReference type="CDD" id="cd16040">
    <property type="entry name" value="SPRY_PRY_SNTX"/>
    <property type="match status" value="1"/>
</dbReference>
<dbReference type="InterPro" id="IPR003877">
    <property type="entry name" value="SPRY_dom"/>
</dbReference>
<keyword evidence="2" id="KW-0963">Cytoplasm</keyword>
<dbReference type="GO" id="GO:0005524">
    <property type="term" value="F:ATP binding"/>
    <property type="evidence" value="ECO:0007669"/>
    <property type="project" value="UniProtKB-KW"/>
</dbReference>
<dbReference type="Pfam" id="PF00622">
    <property type="entry name" value="SPRY"/>
    <property type="match status" value="1"/>
</dbReference>
<evidence type="ECO:0000256" key="1">
    <source>
        <dbReference type="ARBA" id="ARBA00004496"/>
    </source>
</evidence>
<keyword evidence="6" id="KW-0067">ATP-binding</keyword>
<evidence type="ECO:0000256" key="3">
    <source>
        <dbReference type="ARBA" id="ARBA00022614"/>
    </source>
</evidence>
<keyword evidence="4" id="KW-0677">Repeat</keyword>
<dbReference type="Pfam" id="PF05729">
    <property type="entry name" value="NACHT"/>
    <property type="match status" value="1"/>
</dbReference>
<dbReference type="SUPFAM" id="SSF49899">
    <property type="entry name" value="Concanavalin A-like lectins/glucanases"/>
    <property type="match status" value="1"/>
</dbReference>
<sequence length="1458" mass="161197">MCVQEGCDEKADEQRLDDVYTQLYVTTGGDIHINAQHEVTQIDMLNLLRGTRLSLAELTHKCIQESRAIQIEALNSIFTALQSSGDANFDNCKFKLLFILDGLDESRLEMDTRTTEFQEADIDVKAPCSVEVLLTNLINRSLLPSARLWITTRPAAANQIHPDFVDMRTEVRGFTDVQKEEYFRRKFKEEEQACRIISHIKASRSLHIMCHIPIFCWVTAKVFEDVLKMREELPKTLTAMYISFLVVQSTQKNKRGDGKAPQWSPESCEMIPILAKLAFEQLQKGNVIFYESDLRDCGITVRSADAYSGVFTQMFRRERGLFKEEADFYQCAVDEALQNEKGHLDLFLRFLLGLSLPTNQALLRGLINGEGSSEPNQEIIGYIKRKIGENLSSERIINLFHCLNELNDSSLVQEWSALGFILLSSGQDLEMFDLKKYSASEWVLLRLLPVVTACRKAMCLQVFCRCLQVSAGVLQVFCRCLQVSEGVCRCSADVLQVFCRCLQVSAGVLQLSAGVLQVSAGVLQVFCRCSAGVCRLSHCNLRERSCEALSPVLSASSSSLLELDLRDNELRDSGLNKLSVGLKSPNCRLEILRLSGCLITAEGCSSLASALRSNPTHLKELDLSFNHPGDDGTKQLSAVLEDPELSLEFTPKNKRGDGKAPQWSPESCEMIPILAKLPFEQLQKGNVIFYESDLRDCGITVRSADAYSGVFTQMFRRERGLFKEEALLRGLINGEGSSEPNQEIIGYIKEKIGENLSSERIINLFHCLNELNDSSLVQELQQNLRSGRLTTESLSSAQWSALGFILLSSGQDLEMFDLKKYSASEWVLLRLLPVVTACRKAMCLQCSAGVLQVSAGVCRCSAGVLQVFCRCLQVSAGVLQVSAGVSRCLQVFYRCLQVSAGVYRCLQVSAGVYRCLQVSAGVCRFCRCLQVSASVCRCLQASAGVLQLFCRCLQGSAGVQQVSAGVLQVSAGVLQLFCRCSAGVCRCLQVSAGVFRCLQVSAGVFRCLQVSAGVQQVSAGVCRCLQVSAGVQQMSAGVQQVSAGVLQGLQVSAGVLQVSAGVCRCLQVFCRCLQVFSRCSAGVCRCLRVSAGVCMCLQVFCRCLQVFCRCLQVFCRCLQVFCRCLQVSAGVLRVSAGVCGCLQVFCRLSDCNLTERSCEALSPVLSASSSSLLELDLIDNELRDSGLNELSVVQAPTPDPELCINELLISEESLRSNPTHLKELDLSFNHPGDVGTKQLSAVLEDPELSLEVLRLDHCGKERLKSGLKKYHCELSVDTNTVHRSIQVSNNRVMRAVAKDQQYPDHPERFQDCPQLLCSNSLTGRCYWEVEWSGRVHISVAYKKIRRHGSSFQCQFGRNQQSWSLVCTDRGYSVLHDDKRVALPHFSSTGPRRVAVFVNYPAGTVTFYRFTTDTPVHLYTFKTTFTEPLFPGFGLGFSGSWFSPGSSVHLCSNAGEASV</sequence>
<dbReference type="Gene3D" id="2.60.120.920">
    <property type="match status" value="1"/>
</dbReference>
<evidence type="ECO:0000256" key="6">
    <source>
        <dbReference type="ARBA" id="ARBA00022840"/>
    </source>
</evidence>
<dbReference type="SMART" id="SM00368">
    <property type="entry name" value="LRR_RI"/>
    <property type="match status" value="6"/>
</dbReference>
<organism evidence="8 9">
    <name type="scientific">Takifugu flavidus</name>
    <name type="common">sansaifugu</name>
    <dbReference type="NCBI Taxonomy" id="433684"/>
    <lineage>
        <taxon>Eukaryota</taxon>
        <taxon>Metazoa</taxon>
        <taxon>Chordata</taxon>
        <taxon>Craniata</taxon>
        <taxon>Vertebrata</taxon>
        <taxon>Euteleostomi</taxon>
        <taxon>Actinopterygii</taxon>
        <taxon>Neopterygii</taxon>
        <taxon>Teleostei</taxon>
        <taxon>Neoteleostei</taxon>
        <taxon>Acanthomorphata</taxon>
        <taxon>Eupercaria</taxon>
        <taxon>Tetraodontiformes</taxon>
        <taxon>Tetradontoidea</taxon>
        <taxon>Tetraodontidae</taxon>
        <taxon>Takifugu</taxon>
    </lineage>
</organism>
<evidence type="ECO:0000313" key="8">
    <source>
        <dbReference type="EMBL" id="TWW59971.1"/>
    </source>
</evidence>
<dbReference type="InterPro" id="IPR027417">
    <property type="entry name" value="P-loop_NTPase"/>
</dbReference>
<dbReference type="InterPro" id="IPR041075">
    <property type="entry name" value="NOD1/2_WH"/>
</dbReference>
<dbReference type="GO" id="GO:0005737">
    <property type="term" value="C:cytoplasm"/>
    <property type="evidence" value="ECO:0007669"/>
    <property type="project" value="UniProtKB-SubCell"/>
</dbReference>
<dbReference type="InterPro" id="IPR029495">
    <property type="entry name" value="NACHT-assoc"/>
</dbReference>
<comment type="subcellular location">
    <subcellularLocation>
        <location evidence="1">Cytoplasm</location>
    </subcellularLocation>
</comment>
<gene>
    <name evidence="8" type="ORF">D4764_05G0000610</name>
</gene>
<dbReference type="Gene3D" id="3.80.10.10">
    <property type="entry name" value="Ribonuclease Inhibitor"/>
    <property type="match status" value="2"/>
</dbReference>
<dbReference type="Gene3D" id="3.40.50.300">
    <property type="entry name" value="P-loop containing nucleotide triphosphate hydrolases"/>
    <property type="match status" value="1"/>
</dbReference>
<dbReference type="SMART" id="SM00589">
    <property type="entry name" value="PRY"/>
    <property type="match status" value="1"/>
</dbReference>
<dbReference type="InterPro" id="IPR051261">
    <property type="entry name" value="NLR"/>
</dbReference>
<dbReference type="InterPro" id="IPR006574">
    <property type="entry name" value="PRY"/>
</dbReference>
<dbReference type="InterPro" id="IPR041267">
    <property type="entry name" value="NLRP_HD2"/>
</dbReference>
<keyword evidence="9" id="KW-1185">Reference proteome</keyword>
<dbReference type="SMART" id="SM00449">
    <property type="entry name" value="SPRY"/>
    <property type="match status" value="1"/>
</dbReference>
<keyword evidence="5" id="KW-0547">Nucleotide-binding</keyword>
<accession>A0A5C6N100</accession>
<proteinExistence type="predicted"/>
<protein>
    <submittedName>
        <fullName evidence="8">Neoverrucotoxin subunit alpha</fullName>
    </submittedName>
</protein>
<keyword evidence="3" id="KW-0433">Leucine-rich repeat</keyword>
<dbReference type="PROSITE" id="PS50188">
    <property type="entry name" value="B302_SPRY"/>
    <property type="match status" value="1"/>
</dbReference>
<dbReference type="InterPro" id="IPR032675">
    <property type="entry name" value="LRR_dom_sf"/>
</dbReference>
<dbReference type="Proteomes" id="UP000324091">
    <property type="component" value="Chromosome 5"/>
</dbReference>
<dbReference type="Pfam" id="PF17776">
    <property type="entry name" value="NLRC4_HD2"/>
    <property type="match status" value="2"/>
</dbReference>
<dbReference type="SMART" id="SM01288">
    <property type="entry name" value="FISNA"/>
    <property type="match status" value="1"/>
</dbReference>
<evidence type="ECO:0000313" key="9">
    <source>
        <dbReference type="Proteomes" id="UP000324091"/>
    </source>
</evidence>
<dbReference type="PANTHER" id="PTHR24106">
    <property type="entry name" value="NACHT, LRR AND CARD DOMAINS-CONTAINING"/>
    <property type="match status" value="1"/>
</dbReference>
<dbReference type="Pfam" id="PF14484">
    <property type="entry name" value="FISNA"/>
    <property type="match status" value="1"/>
</dbReference>
<dbReference type="InterPro" id="IPR001611">
    <property type="entry name" value="Leu-rich_rpt"/>
</dbReference>
<evidence type="ECO:0000256" key="5">
    <source>
        <dbReference type="ARBA" id="ARBA00022741"/>
    </source>
</evidence>
<dbReference type="InterPro" id="IPR007111">
    <property type="entry name" value="NACHT_NTPase"/>
</dbReference>
<dbReference type="EMBL" id="RHFK02000018">
    <property type="protein sequence ID" value="TWW59971.1"/>
    <property type="molecule type" value="Genomic_DNA"/>
</dbReference>
<evidence type="ECO:0000259" key="7">
    <source>
        <dbReference type="PROSITE" id="PS50188"/>
    </source>
</evidence>
<dbReference type="InterPro" id="IPR013320">
    <property type="entry name" value="ConA-like_dom_sf"/>
</dbReference>
<dbReference type="Pfam" id="PF17779">
    <property type="entry name" value="WHD_NOD2"/>
    <property type="match status" value="2"/>
</dbReference>
<dbReference type="InterPro" id="IPR043136">
    <property type="entry name" value="B30.2/SPRY_sf"/>
</dbReference>
<dbReference type="InterPro" id="IPR003879">
    <property type="entry name" value="Butyrophylin_SPRY"/>
</dbReference>
<evidence type="ECO:0000256" key="2">
    <source>
        <dbReference type="ARBA" id="ARBA00022490"/>
    </source>
</evidence>
<dbReference type="Pfam" id="PF13516">
    <property type="entry name" value="LRR_6"/>
    <property type="match status" value="4"/>
</dbReference>
<dbReference type="SUPFAM" id="SSF52047">
    <property type="entry name" value="RNI-like"/>
    <property type="match status" value="2"/>
</dbReference>
<dbReference type="InterPro" id="IPR001870">
    <property type="entry name" value="B30.2/SPRY"/>
</dbReference>